<dbReference type="Gene3D" id="3.30.565.10">
    <property type="entry name" value="Histidine kinase-like ATPase, C-terminal domain"/>
    <property type="match status" value="1"/>
</dbReference>
<feature type="transmembrane region" description="Helical" evidence="13">
    <location>
        <begin position="70"/>
        <end position="89"/>
    </location>
</feature>
<dbReference type="AlphaFoldDB" id="A0A926D8N2"/>
<keyword evidence="4" id="KW-0597">Phosphoprotein</keyword>
<dbReference type="InterPro" id="IPR052023">
    <property type="entry name" value="Histidine_kinase_KdpD"/>
</dbReference>
<dbReference type="InterPro" id="IPR003661">
    <property type="entry name" value="HisK_dim/P_dom"/>
</dbReference>
<dbReference type="Pfam" id="PF02518">
    <property type="entry name" value="HATPase_c"/>
    <property type="match status" value="1"/>
</dbReference>
<dbReference type="GO" id="GO:0005886">
    <property type="term" value="C:plasma membrane"/>
    <property type="evidence" value="ECO:0007669"/>
    <property type="project" value="TreeGrafter"/>
</dbReference>
<evidence type="ECO:0000256" key="2">
    <source>
        <dbReference type="ARBA" id="ARBA00004141"/>
    </source>
</evidence>
<reference evidence="15" key="1">
    <citation type="submission" date="2020-08" db="EMBL/GenBank/DDBJ databases">
        <title>Genome public.</title>
        <authorList>
            <person name="Liu C."/>
            <person name="Sun Q."/>
        </authorList>
    </citation>
    <scope>NUCLEOTIDE SEQUENCE</scope>
    <source>
        <strain evidence="15">NSJ-40</strain>
    </source>
</reference>
<keyword evidence="10 13" id="KW-1133">Transmembrane helix</keyword>
<name>A0A926D8N2_9FIRM</name>
<dbReference type="InterPro" id="IPR005467">
    <property type="entry name" value="His_kinase_dom"/>
</dbReference>
<dbReference type="CDD" id="cd00082">
    <property type="entry name" value="HisKA"/>
    <property type="match status" value="1"/>
</dbReference>
<dbReference type="InterPro" id="IPR038318">
    <property type="entry name" value="KdpD_sf"/>
</dbReference>
<dbReference type="Gene3D" id="1.10.287.130">
    <property type="match status" value="1"/>
</dbReference>
<evidence type="ECO:0000256" key="4">
    <source>
        <dbReference type="ARBA" id="ARBA00022553"/>
    </source>
</evidence>
<evidence type="ECO:0000256" key="9">
    <source>
        <dbReference type="ARBA" id="ARBA00022840"/>
    </source>
</evidence>
<evidence type="ECO:0000256" key="3">
    <source>
        <dbReference type="ARBA" id="ARBA00012438"/>
    </source>
</evidence>
<evidence type="ECO:0000256" key="12">
    <source>
        <dbReference type="ARBA" id="ARBA00023136"/>
    </source>
</evidence>
<comment type="subcellular location">
    <subcellularLocation>
        <location evidence="2">Membrane</location>
        <topology evidence="2">Multi-pass membrane protein</topology>
    </subcellularLocation>
</comment>
<dbReference type="PRINTS" id="PR00344">
    <property type="entry name" value="BCTRLSENSOR"/>
</dbReference>
<evidence type="ECO:0000256" key="11">
    <source>
        <dbReference type="ARBA" id="ARBA00023012"/>
    </source>
</evidence>
<dbReference type="Pfam" id="PF00512">
    <property type="entry name" value="HisKA"/>
    <property type="match status" value="1"/>
</dbReference>
<evidence type="ECO:0000256" key="5">
    <source>
        <dbReference type="ARBA" id="ARBA00022679"/>
    </source>
</evidence>
<accession>A0A926D8N2</accession>
<dbReference type="SMART" id="SM00387">
    <property type="entry name" value="HATPase_c"/>
    <property type="match status" value="1"/>
</dbReference>
<sequence>MRIRKIWKKLNRICCFSWRDTAIFLVAILAAALLCFLLRLIDDSDVYVSMIFLLAVLVISRMTDGYFYGILAAVVGVFGINYVFTYPYFAFNFSISGYPITFISMAAVAVITSAMTTQIKQQEKIRADTEKEKMRGNLLRAVSHDLRTPLTSIVGATSAMIENDEVLTPAERKELLSEVKEDAEWLIRMVENLLSITRIGGEAAKIKKEQEAAEEIVAESVRKFKKRFPEQPVSVSVPDELLMIPMDAILVEQVIINLLENAVLHGKTVTKIELSVHRTNAEAVVEVRDNGVGIPEAAFPHLFDGYFRQHDEQNTDNKRNMGIGLSVCMSIVKAHGGIMEAKNLSEGGALFRFTLPLEEEE</sequence>
<evidence type="ECO:0000259" key="14">
    <source>
        <dbReference type="PROSITE" id="PS50109"/>
    </source>
</evidence>
<keyword evidence="11" id="KW-0902">Two-component regulatory system</keyword>
<evidence type="ECO:0000256" key="7">
    <source>
        <dbReference type="ARBA" id="ARBA00022741"/>
    </source>
</evidence>
<dbReference type="GO" id="GO:0005524">
    <property type="term" value="F:ATP binding"/>
    <property type="evidence" value="ECO:0007669"/>
    <property type="project" value="UniProtKB-KW"/>
</dbReference>
<gene>
    <name evidence="15" type="ORF">IAG03_10700</name>
</gene>
<keyword evidence="16" id="KW-1185">Reference proteome</keyword>
<dbReference type="CDD" id="cd00075">
    <property type="entry name" value="HATPase"/>
    <property type="match status" value="1"/>
</dbReference>
<keyword evidence="5" id="KW-0808">Transferase</keyword>
<feature type="domain" description="Histidine kinase" evidence="14">
    <location>
        <begin position="141"/>
        <end position="359"/>
    </location>
</feature>
<dbReference type="PANTHER" id="PTHR45569:SF1">
    <property type="entry name" value="SENSOR PROTEIN KDPD"/>
    <property type="match status" value="1"/>
</dbReference>
<evidence type="ECO:0000256" key="1">
    <source>
        <dbReference type="ARBA" id="ARBA00000085"/>
    </source>
</evidence>
<feature type="transmembrane region" description="Helical" evidence="13">
    <location>
        <begin position="21"/>
        <end position="40"/>
    </location>
</feature>
<dbReference type="Gene3D" id="1.20.120.620">
    <property type="entry name" value="Backbone structure of the membrane domain of e. Coli histidine kinase receptor kdpd"/>
    <property type="match status" value="1"/>
</dbReference>
<dbReference type="SMART" id="SM00388">
    <property type="entry name" value="HisKA"/>
    <property type="match status" value="1"/>
</dbReference>
<keyword evidence="8" id="KW-0418">Kinase</keyword>
<dbReference type="InterPro" id="IPR036890">
    <property type="entry name" value="HATPase_C_sf"/>
</dbReference>
<evidence type="ECO:0000256" key="6">
    <source>
        <dbReference type="ARBA" id="ARBA00022692"/>
    </source>
</evidence>
<keyword evidence="7" id="KW-0547">Nucleotide-binding</keyword>
<dbReference type="Proteomes" id="UP000651482">
    <property type="component" value="Unassembled WGS sequence"/>
</dbReference>
<dbReference type="InterPro" id="IPR036097">
    <property type="entry name" value="HisK_dim/P_sf"/>
</dbReference>
<dbReference type="EMBL" id="JACRSN010000017">
    <property type="protein sequence ID" value="MBC8534445.1"/>
    <property type="molecule type" value="Genomic_DNA"/>
</dbReference>
<dbReference type="RefSeq" id="WP_283243124.1">
    <property type="nucleotide sequence ID" value="NZ_JACRSN010000017.1"/>
</dbReference>
<organism evidence="15 16">
    <name type="scientific">Yeguia hominis</name>
    <dbReference type="NCBI Taxonomy" id="2763662"/>
    <lineage>
        <taxon>Bacteria</taxon>
        <taxon>Bacillati</taxon>
        <taxon>Bacillota</taxon>
        <taxon>Clostridia</taxon>
        <taxon>Eubacteriales</taxon>
        <taxon>Yeguiaceae</taxon>
        <taxon>Yeguia</taxon>
    </lineage>
</organism>
<dbReference type="InterPro" id="IPR004358">
    <property type="entry name" value="Sig_transdc_His_kin-like_C"/>
</dbReference>
<comment type="catalytic activity">
    <reaction evidence="1">
        <text>ATP + protein L-histidine = ADP + protein N-phospho-L-histidine.</text>
        <dbReference type="EC" id="2.7.13.3"/>
    </reaction>
</comment>
<dbReference type="SUPFAM" id="SSF55874">
    <property type="entry name" value="ATPase domain of HSP90 chaperone/DNA topoisomerase II/histidine kinase"/>
    <property type="match status" value="1"/>
</dbReference>
<evidence type="ECO:0000256" key="13">
    <source>
        <dbReference type="SAM" id="Phobius"/>
    </source>
</evidence>
<dbReference type="InterPro" id="IPR003594">
    <property type="entry name" value="HATPase_dom"/>
</dbReference>
<dbReference type="Pfam" id="PF13493">
    <property type="entry name" value="DUF4118"/>
    <property type="match status" value="1"/>
</dbReference>
<dbReference type="InterPro" id="IPR025201">
    <property type="entry name" value="KdpD_TM"/>
</dbReference>
<evidence type="ECO:0000313" key="16">
    <source>
        <dbReference type="Proteomes" id="UP000651482"/>
    </source>
</evidence>
<proteinExistence type="predicted"/>
<keyword evidence="9" id="KW-0067">ATP-binding</keyword>
<keyword evidence="6 13" id="KW-0812">Transmembrane</keyword>
<protein>
    <recommendedName>
        <fullName evidence="3">histidine kinase</fullName>
        <ecNumber evidence="3">2.7.13.3</ecNumber>
    </recommendedName>
</protein>
<evidence type="ECO:0000256" key="8">
    <source>
        <dbReference type="ARBA" id="ARBA00022777"/>
    </source>
</evidence>
<dbReference type="SUPFAM" id="SSF47384">
    <property type="entry name" value="Homodimeric domain of signal transducing histidine kinase"/>
    <property type="match status" value="1"/>
</dbReference>
<dbReference type="EC" id="2.7.13.3" evidence="3"/>
<keyword evidence="12 13" id="KW-0472">Membrane</keyword>
<dbReference type="GO" id="GO:0000155">
    <property type="term" value="F:phosphorelay sensor kinase activity"/>
    <property type="evidence" value="ECO:0007669"/>
    <property type="project" value="InterPro"/>
</dbReference>
<dbReference type="PROSITE" id="PS50109">
    <property type="entry name" value="HIS_KIN"/>
    <property type="match status" value="1"/>
</dbReference>
<feature type="transmembrane region" description="Helical" evidence="13">
    <location>
        <begin position="95"/>
        <end position="116"/>
    </location>
</feature>
<comment type="caution">
    <text evidence="15">The sequence shown here is derived from an EMBL/GenBank/DDBJ whole genome shotgun (WGS) entry which is preliminary data.</text>
</comment>
<evidence type="ECO:0000313" key="15">
    <source>
        <dbReference type="EMBL" id="MBC8534445.1"/>
    </source>
</evidence>
<feature type="transmembrane region" description="Helical" evidence="13">
    <location>
        <begin position="46"/>
        <end position="63"/>
    </location>
</feature>
<dbReference type="PANTHER" id="PTHR45569">
    <property type="entry name" value="SENSOR PROTEIN KDPD"/>
    <property type="match status" value="1"/>
</dbReference>
<evidence type="ECO:0000256" key="10">
    <source>
        <dbReference type="ARBA" id="ARBA00022989"/>
    </source>
</evidence>